<dbReference type="AlphaFoldDB" id="A0A2N9VYN4"/>
<evidence type="ECO:0000313" key="2">
    <source>
        <dbReference type="Proteomes" id="UP000232163"/>
    </source>
</evidence>
<gene>
    <name evidence="1" type="ORF">B5P45_12110</name>
</gene>
<reference evidence="1 2" key="1">
    <citation type="journal article" date="2017" name="Int J Environ Stud">
        <title>Does the Miocene-Pliocene relict legume Oxytropis triphylla form nitrogen-fixing nodules with a combination of bacterial strains?</title>
        <authorList>
            <person name="Safronova V."/>
            <person name="Belimov A."/>
            <person name="Sazanova A."/>
            <person name="Kuznetsova I."/>
            <person name="Popova J."/>
            <person name="Andronov E."/>
            <person name="Verkhozina A."/>
            <person name="Tikhonovich I."/>
        </authorList>
    </citation>
    <scope>NUCLEOTIDE SEQUENCE [LARGE SCALE GENOMIC DNA]</scope>
    <source>
        <strain evidence="1 2">Tri-38</strain>
    </source>
</reference>
<comment type="caution">
    <text evidence="1">The sequence shown here is derived from an EMBL/GenBank/DDBJ whole genome shotgun (WGS) entry which is preliminary data.</text>
</comment>
<accession>A0A2N9VYN4</accession>
<organism evidence="1 2">
    <name type="scientific">Phyllobacterium zundukense</name>
    <dbReference type="NCBI Taxonomy" id="1867719"/>
    <lineage>
        <taxon>Bacteria</taxon>
        <taxon>Pseudomonadati</taxon>
        <taxon>Pseudomonadota</taxon>
        <taxon>Alphaproteobacteria</taxon>
        <taxon>Hyphomicrobiales</taxon>
        <taxon>Phyllobacteriaceae</taxon>
        <taxon>Phyllobacterium</taxon>
    </lineage>
</organism>
<dbReference type="KEGG" id="pht:BLM14_25960"/>
<protein>
    <submittedName>
        <fullName evidence="1">Uncharacterized protein</fullName>
    </submittedName>
</protein>
<keyword evidence="2" id="KW-1185">Reference proteome</keyword>
<proteinExistence type="predicted"/>
<dbReference type="Proteomes" id="UP000232163">
    <property type="component" value="Unassembled WGS sequence"/>
</dbReference>
<name>A0A2N9VYN4_9HYPH</name>
<evidence type="ECO:0000313" key="1">
    <source>
        <dbReference type="EMBL" id="PIO44602.1"/>
    </source>
</evidence>
<dbReference type="EMBL" id="MZMT01000028">
    <property type="protein sequence ID" value="PIO44602.1"/>
    <property type="molecule type" value="Genomic_DNA"/>
</dbReference>
<sequence>MLDTLIKRFHGLGKDGEHLTRRLRKITPGVLHLFNELGDMSGALDDQPVFGQMTRDGKTIGDTAASKNTYESGTLYRLPEGNRGSTVELLGAAGDAGWRNSEIIAAIIAVAEKNPAGARQIRRSVR</sequence>